<organism evidence="1 2">
    <name type="scientific">Morus notabilis</name>
    <dbReference type="NCBI Taxonomy" id="981085"/>
    <lineage>
        <taxon>Eukaryota</taxon>
        <taxon>Viridiplantae</taxon>
        <taxon>Streptophyta</taxon>
        <taxon>Embryophyta</taxon>
        <taxon>Tracheophyta</taxon>
        <taxon>Spermatophyta</taxon>
        <taxon>Magnoliopsida</taxon>
        <taxon>eudicotyledons</taxon>
        <taxon>Gunneridae</taxon>
        <taxon>Pentapetalae</taxon>
        <taxon>rosids</taxon>
        <taxon>fabids</taxon>
        <taxon>Rosales</taxon>
        <taxon>Moraceae</taxon>
        <taxon>Moreae</taxon>
        <taxon>Morus</taxon>
    </lineage>
</organism>
<evidence type="ECO:0000313" key="1">
    <source>
        <dbReference type="EMBL" id="EXB93903.1"/>
    </source>
</evidence>
<accession>W9S821</accession>
<dbReference type="EMBL" id="KE345113">
    <property type="protein sequence ID" value="EXB93903.1"/>
    <property type="molecule type" value="Genomic_DNA"/>
</dbReference>
<name>W9S821_9ROSA</name>
<gene>
    <name evidence="1" type="ORF">L484_002059</name>
</gene>
<dbReference type="OrthoDB" id="1921290at2759"/>
<reference evidence="2" key="1">
    <citation type="submission" date="2013-01" db="EMBL/GenBank/DDBJ databases">
        <title>Draft Genome Sequence of a Mulberry Tree, Morus notabilis C.K. Schneid.</title>
        <authorList>
            <person name="He N."/>
            <person name="Zhao S."/>
        </authorList>
    </citation>
    <scope>NUCLEOTIDE SEQUENCE</scope>
</reference>
<protein>
    <submittedName>
        <fullName evidence="1">Uncharacterized protein</fullName>
    </submittedName>
</protein>
<dbReference type="PANTHER" id="PTHR34665:SF1">
    <property type="entry name" value="OS02G0595200 PROTEIN"/>
    <property type="match status" value="1"/>
</dbReference>
<dbReference type="AlphaFoldDB" id="W9S821"/>
<evidence type="ECO:0000313" key="2">
    <source>
        <dbReference type="Proteomes" id="UP000030645"/>
    </source>
</evidence>
<dbReference type="PANTHER" id="PTHR34665">
    <property type="entry name" value="DUF3741 DOMAIN-CONTAINING PROTEIN"/>
    <property type="match status" value="1"/>
</dbReference>
<dbReference type="Proteomes" id="UP000030645">
    <property type="component" value="Unassembled WGS sequence"/>
</dbReference>
<proteinExistence type="predicted"/>
<dbReference type="KEGG" id="mnt:21385640"/>
<keyword evidence="2" id="KW-1185">Reference proteome</keyword>
<dbReference type="eggNOG" id="ENOG502S3ND">
    <property type="taxonomic scope" value="Eukaryota"/>
</dbReference>
<sequence>MKKRQDQPQDGVIDKRELEIIKAVAQARYSHSESFRPTNEFDARKRNFRGMPSRFKIEAMTKSSNNSIGSSASSSWDFGQSLWDSYEIVTVSKKLETGLVLDSPFSEMDIGPGRVHRKRKESKNSLRKLFIHMSSRRFNEAKIPRDNDHL</sequence>
<dbReference type="STRING" id="981085.W9S821"/>